<dbReference type="PROSITE" id="PS51891">
    <property type="entry name" value="CENP_V_GFA"/>
    <property type="match status" value="1"/>
</dbReference>
<dbReference type="Gene3D" id="3.90.1590.10">
    <property type="entry name" value="glutathione-dependent formaldehyde- activating enzyme (gfa)"/>
    <property type="match status" value="1"/>
</dbReference>
<reference evidence="6 7" key="1">
    <citation type="submission" date="2016-03" db="EMBL/GenBank/DDBJ databases">
        <authorList>
            <person name="Ploux O."/>
        </authorList>
    </citation>
    <scope>NUCLEOTIDE SEQUENCE [LARGE SCALE GENOMIC DNA]</scope>
    <source>
        <strain evidence="6 7">UAMH 11012</strain>
    </source>
</reference>
<dbReference type="OrthoDB" id="406544at2759"/>
<sequence length="159" mass="17537">MAHALLSNPYNKDSFKDLVHGSCLCGAITFTLAGAPSTTVLCHCLSCKKSSGSAFQANGFYENSQLQILSGDQEIKTYTDTSPDCGAIVYRVFCSTCGSRLWNRNPKYPDALIVNSGVLDLGEEGWRVWKPESEFYCKRKGDWLAELGTAKEKRFLAMS</sequence>
<dbReference type="AlphaFoldDB" id="A0A1L7WYH7"/>
<name>A0A1L7WYH7_9HELO</name>
<dbReference type="PANTHER" id="PTHR33337:SF39">
    <property type="entry name" value="DUF636 DOMAIN PROTEIN (AFU_ORTHOLOGUE AFUA_6G11530)"/>
    <property type="match status" value="1"/>
</dbReference>
<comment type="similarity">
    <text evidence="1">Belongs to the Gfa family.</text>
</comment>
<organism evidence="6 7">
    <name type="scientific">Phialocephala subalpina</name>
    <dbReference type="NCBI Taxonomy" id="576137"/>
    <lineage>
        <taxon>Eukaryota</taxon>
        <taxon>Fungi</taxon>
        <taxon>Dikarya</taxon>
        <taxon>Ascomycota</taxon>
        <taxon>Pezizomycotina</taxon>
        <taxon>Leotiomycetes</taxon>
        <taxon>Helotiales</taxon>
        <taxon>Mollisiaceae</taxon>
        <taxon>Phialocephala</taxon>
        <taxon>Phialocephala fortinii species complex</taxon>
    </lineage>
</organism>
<keyword evidence="7" id="KW-1185">Reference proteome</keyword>
<evidence type="ECO:0000256" key="2">
    <source>
        <dbReference type="ARBA" id="ARBA00022723"/>
    </source>
</evidence>
<dbReference type="InterPro" id="IPR011057">
    <property type="entry name" value="Mss4-like_sf"/>
</dbReference>
<dbReference type="EMBL" id="FJOG01000010">
    <property type="protein sequence ID" value="CZR57825.1"/>
    <property type="molecule type" value="Genomic_DNA"/>
</dbReference>
<dbReference type="SUPFAM" id="SSF51316">
    <property type="entry name" value="Mss4-like"/>
    <property type="match status" value="1"/>
</dbReference>
<keyword evidence="4" id="KW-0456">Lyase</keyword>
<keyword evidence="3" id="KW-0862">Zinc</keyword>
<dbReference type="Proteomes" id="UP000184330">
    <property type="component" value="Unassembled WGS sequence"/>
</dbReference>
<dbReference type="Pfam" id="PF04828">
    <property type="entry name" value="GFA"/>
    <property type="match status" value="1"/>
</dbReference>
<accession>A0A1L7WYH7</accession>
<evidence type="ECO:0000313" key="7">
    <source>
        <dbReference type="Proteomes" id="UP000184330"/>
    </source>
</evidence>
<feature type="domain" description="CENP-V/GFA" evidence="5">
    <location>
        <begin position="19"/>
        <end position="127"/>
    </location>
</feature>
<keyword evidence="2" id="KW-0479">Metal-binding</keyword>
<evidence type="ECO:0000256" key="1">
    <source>
        <dbReference type="ARBA" id="ARBA00005495"/>
    </source>
</evidence>
<dbReference type="InterPro" id="IPR006913">
    <property type="entry name" value="CENP-V/GFA"/>
</dbReference>
<dbReference type="PANTHER" id="PTHR33337">
    <property type="entry name" value="GFA DOMAIN-CONTAINING PROTEIN"/>
    <property type="match status" value="1"/>
</dbReference>
<dbReference type="GO" id="GO:0016846">
    <property type="term" value="F:carbon-sulfur lyase activity"/>
    <property type="evidence" value="ECO:0007669"/>
    <property type="project" value="InterPro"/>
</dbReference>
<evidence type="ECO:0000256" key="3">
    <source>
        <dbReference type="ARBA" id="ARBA00022833"/>
    </source>
</evidence>
<dbReference type="STRING" id="576137.A0A1L7WYH7"/>
<protein>
    <submittedName>
        <fullName evidence="6">Related to DUF636 domain protein</fullName>
    </submittedName>
</protein>
<evidence type="ECO:0000259" key="5">
    <source>
        <dbReference type="PROSITE" id="PS51891"/>
    </source>
</evidence>
<proteinExistence type="inferred from homology"/>
<dbReference type="GO" id="GO:0046872">
    <property type="term" value="F:metal ion binding"/>
    <property type="evidence" value="ECO:0007669"/>
    <property type="project" value="UniProtKB-KW"/>
</dbReference>
<evidence type="ECO:0000256" key="4">
    <source>
        <dbReference type="ARBA" id="ARBA00023239"/>
    </source>
</evidence>
<evidence type="ECO:0000313" key="6">
    <source>
        <dbReference type="EMBL" id="CZR57825.1"/>
    </source>
</evidence>
<gene>
    <name evidence="6" type="ORF">PAC_07714</name>
</gene>